<name>A0A382UIZ9_9ZZZZ</name>
<dbReference type="EMBL" id="UINC01144626">
    <property type="protein sequence ID" value="SVD34254.1"/>
    <property type="molecule type" value="Genomic_DNA"/>
</dbReference>
<keyword evidence="1" id="KW-0472">Membrane</keyword>
<organism evidence="2">
    <name type="scientific">marine metagenome</name>
    <dbReference type="NCBI Taxonomy" id="408172"/>
    <lineage>
        <taxon>unclassified sequences</taxon>
        <taxon>metagenomes</taxon>
        <taxon>ecological metagenomes</taxon>
    </lineage>
</organism>
<sequence>MHTVSKVVIGIGIIVIIIGIILIATAGSDFEENLEEGIIY</sequence>
<evidence type="ECO:0000313" key="2">
    <source>
        <dbReference type="EMBL" id="SVD34254.1"/>
    </source>
</evidence>
<keyword evidence="1" id="KW-1133">Transmembrane helix</keyword>
<reference evidence="2" key="1">
    <citation type="submission" date="2018-05" db="EMBL/GenBank/DDBJ databases">
        <authorList>
            <person name="Lanie J.A."/>
            <person name="Ng W.-L."/>
            <person name="Kazmierczak K.M."/>
            <person name="Andrzejewski T.M."/>
            <person name="Davidsen T.M."/>
            <person name="Wayne K.J."/>
            <person name="Tettelin H."/>
            <person name="Glass J.I."/>
            <person name="Rusch D."/>
            <person name="Podicherti R."/>
            <person name="Tsui H.-C.T."/>
            <person name="Winkler M.E."/>
        </authorList>
    </citation>
    <scope>NUCLEOTIDE SEQUENCE</scope>
</reference>
<gene>
    <name evidence="2" type="ORF">METZ01_LOCUS387108</name>
</gene>
<proteinExistence type="predicted"/>
<protein>
    <submittedName>
        <fullName evidence="2">Uncharacterized protein</fullName>
    </submittedName>
</protein>
<dbReference type="AlphaFoldDB" id="A0A382UIZ9"/>
<evidence type="ECO:0000256" key="1">
    <source>
        <dbReference type="SAM" id="Phobius"/>
    </source>
</evidence>
<keyword evidence="1" id="KW-0812">Transmembrane</keyword>
<feature type="non-terminal residue" evidence="2">
    <location>
        <position position="40"/>
    </location>
</feature>
<feature type="transmembrane region" description="Helical" evidence="1">
    <location>
        <begin position="7"/>
        <end position="27"/>
    </location>
</feature>
<accession>A0A382UIZ9</accession>